<accession>A0A916ZUF4</accession>
<sequence length="127" mass="13637">MDWFWISEPLARALHSEQLAAHGGSAGIRDANLLDSALQRPRNLVAYGDPDAAALAASLAYGIARNHPFVDGNKRTAFVASATFLELNGWSFDATQADVVVTTLALAAGELTEDALADWFRANIQPR</sequence>
<name>A0A916ZUF4_9SPHN</name>
<dbReference type="SUPFAM" id="SSF140931">
    <property type="entry name" value="Fic-like"/>
    <property type="match status" value="1"/>
</dbReference>
<dbReference type="InterPro" id="IPR003812">
    <property type="entry name" value="Fido"/>
</dbReference>
<dbReference type="PANTHER" id="PTHR39426:SF1">
    <property type="entry name" value="HOMOLOGY TO DEATH-ON-CURING PROTEIN OF PHAGE P1"/>
    <property type="match status" value="1"/>
</dbReference>
<protein>
    <submittedName>
        <fullName evidence="2">Death-on-curing protein</fullName>
    </submittedName>
</protein>
<evidence type="ECO:0000313" key="3">
    <source>
        <dbReference type="Proteomes" id="UP000635071"/>
    </source>
</evidence>
<reference evidence="2" key="1">
    <citation type="journal article" date="2014" name="Int. J. Syst. Evol. Microbiol.">
        <title>Complete genome sequence of Corynebacterium casei LMG S-19264T (=DSM 44701T), isolated from a smear-ripened cheese.</title>
        <authorList>
            <consortium name="US DOE Joint Genome Institute (JGI-PGF)"/>
            <person name="Walter F."/>
            <person name="Albersmeier A."/>
            <person name="Kalinowski J."/>
            <person name="Ruckert C."/>
        </authorList>
    </citation>
    <scope>NUCLEOTIDE SEQUENCE</scope>
    <source>
        <strain evidence="2">CGMCC 1.15519</strain>
    </source>
</reference>
<dbReference type="InterPro" id="IPR036597">
    <property type="entry name" value="Fido-like_dom_sf"/>
</dbReference>
<dbReference type="PANTHER" id="PTHR39426">
    <property type="entry name" value="HOMOLOGY TO DEATH-ON-CURING PROTEIN OF PHAGE P1"/>
    <property type="match status" value="1"/>
</dbReference>
<dbReference type="RefSeq" id="WP_188762773.1">
    <property type="nucleotide sequence ID" value="NZ_BMJM01000006.1"/>
</dbReference>
<keyword evidence="3" id="KW-1185">Reference proteome</keyword>
<dbReference type="PROSITE" id="PS51459">
    <property type="entry name" value="FIDO"/>
    <property type="match status" value="1"/>
</dbReference>
<proteinExistence type="predicted"/>
<comment type="caution">
    <text evidence="2">The sequence shown here is derived from an EMBL/GenBank/DDBJ whole genome shotgun (WGS) entry which is preliminary data.</text>
</comment>
<dbReference type="Proteomes" id="UP000635071">
    <property type="component" value="Unassembled WGS sequence"/>
</dbReference>
<dbReference type="InterPro" id="IPR006440">
    <property type="entry name" value="Doc"/>
</dbReference>
<evidence type="ECO:0000259" key="1">
    <source>
        <dbReference type="PROSITE" id="PS51459"/>
    </source>
</evidence>
<dbReference type="PIRSF" id="PIRSF018297">
    <property type="entry name" value="Doc"/>
    <property type="match status" value="1"/>
</dbReference>
<evidence type="ECO:0000313" key="2">
    <source>
        <dbReference type="EMBL" id="GGE13295.1"/>
    </source>
</evidence>
<dbReference type="InterPro" id="IPR053737">
    <property type="entry name" value="Type_II_TA_Toxin"/>
</dbReference>
<organism evidence="2 3">
    <name type="scientific">Sandarakinorhabdus glacialis</name>
    <dbReference type="NCBI Taxonomy" id="1614636"/>
    <lineage>
        <taxon>Bacteria</taxon>
        <taxon>Pseudomonadati</taxon>
        <taxon>Pseudomonadota</taxon>
        <taxon>Alphaproteobacteria</taxon>
        <taxon>Sphingomonadales</taxon>
        <taxon>Sphingosinicellaceae</taxon>
        <taxon>Sandarakinorhabdus</taxon>
    </lineage>
</organism>
<feature type="domain" description="Fido" evidence="1">
    <location>
        <begin position="6"/>
        <end position="122"/>
    </location>
</feature>
<dbReference type="AlphaFoldDB" id="A0A916ZUF4"/>
<reference evidence="2" key="2">
    <citation type="submission" date="2020-09" db="EMBL/GenBank/DDBJ databases">
        <authorList>
            <person name="Sun Q."/>
            <person name="Zhou Y."/>
        </authorList>
    </citation>
    <scope>NUCLEOTIDE SEQUENCE</scope>
    <source>
        <strain evidence="2">CGMCC 1.15519</strain>
    </source>
</reference>
<dbReference type="NCBIfam" id="TIGR01550">
    <property type="entry name" value="DOC_P1"/>
    <property type="match status" value="1"/>
</dbReference>
<gene>
    <name evidence="2" type="ORF">GCM10011529_19560</name>
</gene>
<dbReference type="Pfam" id="PF02661">
    <property type="entry name" value="Fic"/>
    <property type="match status" value="1"/>
</dbReference>
<dbReference type="Gene3D" id="1.20.120.1870">
    <property type="entry name" value="Fic/DOC protein, Fido domain"/>
    <property type="match status" value="1"/>
</dbReference>
<dbReference type="GO" id="GO:0016301">
    <property type="term" value="F:kinase activity"/>
    <property type="evidence" value="ECO:0007669"/>
    <property type="project" value="InterPro"/>
</dbReference>
<dbReference type="EMBL" id="BMJM01000006">
    <property type="protein sequence ID" value="GGE13295.1"/>
    <property type="molecule type" value="Genomic_DNA"/>
</dbReference>